<comment type="caution">
    <text evidence="1">The sequence shown here is derived from an EMBL/GenBank/DDBJ whole genome shotgun (WGS) entry which is preliminary data.</text>
</comment>
<dbReference type="EMBL" id="JRYR02000002">
    <property type="protein sequence ID" value="OHX64483.1"/>
    <property type="molecule type" value="Genomic_DNA"/>
</dbReference>
<organism evidence="1 2">
    <name type="scientific">Flammeovirga pacifica</name>
    <dbReference type="NCBI Taxonomy" id="915059"/>
    <lineage>
        <taxon>Bacteria</taxon>
        <taxon>Pseudomonadati</taxon>
        <taxon>Bacteroidota</taxon>
        <taxon>Cytophagia</taxon>
        <taxon>Cytophagales</taxon>
        <taxon>Flammeovirgaceae</taxon>
        <taxon>Flammeovirga</taxon>
    </lineage>
</organism>
<evidence type="ECO:0000313" key="2">
    <source>
        <dbReference type="Proteomes" id="UP000179797"/>
    </source>
</evidence>
<name>A0A1S1YUD5_FLAPC</name>
<dbReference type="Gene3D" id="3.80.10.10">
    <property type="entry name" value="Ribonuclease Inhibitor"/>
    <property type="match status" value="2"/>
</dbReference>
<protein>
    <recommendedName>
        <fullName evidence="3">Leucine-rich repeat domain-containing protein</fullName>
    </recommendedName>
</protein>
<gene>
    <name evidence="1" type="ORF">NH26_23165</name>
</gene>
<accession>A0A1S1YUD5</accession>
<dbReference type="PANTHER" id="PTHR45752">
    <property type="entry name" value="LEUCINE-RICH REPEAT-CONTAINING"/>
    <property type="match status" value="1"/>
</dbReference>
<dbReference type="Proteomes" id="UP000179797">
    <property type="component" value="Unassembled WGS sequence"/>
</dbReference>
<reference evidence="1 2" key="1">
    <citation type="journal article" date="2012" name="Int. J. Syst. Evol. Microbiol.">
        <title>Flammeovirga pacifica sp. nov., isolated from deep-sea sediment.</title>
        <authorList>
            <person name="Xu H."/>
            <person name="Fu Y."/>
            <person name="Yang N."/>
            <person name="Ding Z."/>
            <person name="Lai Q."/>
            <person name="Zeng R."/>
        </authorList>
    </citation>
    <scope>NUCLEOTIDE SEQUENCE [LARGE SCALE GENOMIC DNA]</scope>
    <source>
        <strain evidence="2">DSM 24597 / LMG 26175 / WPAGA1</strain>
    </source>
</reference>
<dbReference type="STRING" id="915059.NH26_23165"/>
<dbReference type="InterPro" id="IPR032675">
    <property type="entry name" value="LRR_dom_sf"/>
</dbReference>
<dbReference type="AlphaFoldDB" id="A0A1S1YUD5"/>
<keyword evidence="2" id="KW-1185">Reference proteome</keyword>
<evidence type="ECO:0008006" key="3">
    <source>
        <dbReference type="Google" id="ProtNLM"/>
    </source>
</evidence>
<dbReference type="SUPFAM" id="SSF52058">
    <property type="entry name" value="L domain-like"/>
    <property type="match status" value="1"/>
</dbReference>
<dbReference type="InterPro" id="IPR001611">
    <property type="entry name" value="Leu-rich_rpt"/>
</dbReference>
<dbReference type="InterPro" id="IPR050715">
    <property type="entry name" value="LRR-SigEffector_domain"/>
</dbReference>
<dbReference type="PANTHER" id="PTHR45752:SF195">
    <property type="entry name" value="LEUCINE-RICH REPEAT (LRR) FAMILY PROTEIN-RELATED"/>
    <property type="match status" value="1"/>
</dbReference>
<sequence length="413" mass="46965">MGNKYINLISVVLILLAFTNCTNYRTMNEEEVIKQLYKKYYPNESSVSKVRYDMDDDENHVISVTIENASDLTEFPEELLAFKKLEQITIRDCNIEEIPEFITEFDSLKILTVYGNPVKEIPEFIVNCKNLKQLDVENTEVSVLPDFLEEIDLIGIYIKGSQITGFPKVLYKFKDLRILTISNDELPSDIGSFKLKVLCAELKSFKYIDQLEKLIELDLSNSTAKYLPENFGNLQKLEDLNLANCKNLVKLPHSIGNINRFWGITLSGCSRLTALPSSMNKIHIGALDLNRCYNLKSVPKGMMVGAITARETKWKAMPSGIFYSTCHNLDVTDHQITDITGIGNMYNLNILNLSRGNIQKIPDGIGRLKELSILIMEHNDIKVIPRALDNCLKLKGVRLYGNPVYDMEALEVF</sequence>
<evidence type="ECO:0000313" key="1">
    <source>
        <dbReference type="EMBL" id="OHX64483.1"/>
    </source>
</evidence>
<proteinExistence type="predicted"/>
<dbReference type="Pfam" id="PF00560">
    <property type="entry name" value="LRR_1"/>
    <property type="match status" value="1"/>
</dbReference>